<dbReference type="InterPro" id="IPR051537">
    <property type="entry name" value="DNA_Adenine_Mtase"/>
</dbReference>
<keyword evidence="7" id="KW-0238">DNA-binding</keyword>
<keyword evidence="5" id="KW-0949">S-adenosyl-L-methionine</keyword>
<comment type="catalytic activity">
    <reaction evidence="8">
        <text>a 2'-deoxyadenosine in DNA + S-adenosyl-L-methionine = an N(6)-methyl-2'-deoxyadenosine in DNA + S-adenosyl-L-homocysteine + H(+)</text>
        <dbReference type="Rhea" id="RHEA:15197"/>
        <dbReference type="Rhea" id="RHEA-COMP:12418"/>
        <dbReference type="Rhea" id="RHEA-COMP:12419"/>
        <dbReference type="ChEBI" id="CHEBI:15378"/>
        <dbReference type="ChEBI" id="CHEBI:57856"/>
        <dbReference type="ChEBI" id="CHEBI:59789"/>
        <dbReference type="ChEBI" id="CHEBI:90615"/>
        <dbReference type="ChEBI" id="CHEBI:90616"/>
        <dbReference type="EC" id="2.1.1.72"/>
    </reaction>
</comment>
<evidence type="ECO:0000256" key="6">
    <source>
        <dbReference type="ARBA" id="ARBA00022747"/>
    </source>
</evidence>
<dbReference type="Gene3D" id="3.40.50.150">
    <property type="entry name" value="Vaccinia Virus protein VP39"/>
    <property type="match status" value="1"/>
</dbReference>
<dbReference type="PANTHER" id="PTHR42933">
    <property type="entry name" value="SLR6095 PROTEIN"/>
    <property type="match status" value="1"/>
</dbReference>
<keyword evidence="4" id="KW-0808">Transferase</keyword>
<proteinExistence type="inferred from homology"/>
<keyword evidence="3 13" id="KW-0489">Methyltransferase</keyword>
<evidence type="ECO:0000256" key="8">
    <source>
        <dbReference type="ARBA" id="ARBA00047942"/>
    </source>
</evidence>
<dbReference type="Gene3D" id="3.90.220.20">
    <property type="entry name" value="DNA methylase specificity domains"/>
    <property type="match status" value="2"/>
</dbReference>
<feature type="region of interest" description="Disordered" evidence="10">
    <location>
        <begin position="774"/>
        <end position="842"/>
    </location>
</feature>
<dbReference type="GO" id="GO:0003677">
    <property type="term" value="F:DNA binding"/>
    <property type="evidence" value="ECO:0007669"/>
    <property type="project" value="UniProtKB-KW"/>
</dbReference>
<dbReference type="GO" id="GO:0009007">
    <property type="term" value="F:site-specific DNA-methyltransferase (adenine-specific) activity"/>
    <property type="evidence" value="ECO:0007669"/>
    <property type="project" value="UniProtKB-EC"/>
</dbReference>
<dbReference type="Pfam" id="PF01420">
    <property type="entry name" value="Methylase_S"/>
    <property type="match status" value="2"/>
</dbReference>
<dbReference type="EMBL" id="CABVLZ010000002">
    <property type="protein sequence ID" value="VVU94783.1"/>
    <property type="molecule type" value="Genomic_DNA"/>
</dbReference>
<dbReference type="GO" id="GO:0032259">
    <property type="term" value="P:methylation"/>
    <property type="evidence" value="ECO:0007669"/>
    <property type="project" value="UniProtKB-KW"/>
</dbReference>
<evidence type="ECO:0000256" key="2">
    <source>
        <dbReference type="ARBA" id="ARBA00011900"/>
    </source>
</evidence>
<feature type="compositionally biased region" description="Acidic residues" evidence="10">
    <location>
        <begin position="780"/>
        <end position="832"/>
    </location>
</feature>
<dbReference type="PANTHER" id="PTHR42933:SF3">
    <property type="entry name" value="TYPE I RESTRICTION ENZYME MJAVIII METHYLASE SUBUNIT"/>
    <property type="match status" value="1"/>
</dbReference>
<sequence>MENIIGQIRDILRKEGITGMASINHCIVFLVSRLLNEELCKKVGIASKYSFNNMMLDTDGNEIGSQDLYDKFYRKSDPCFIREVINKLKFTNIKFKMEGIHNLKLIMKKLEKLDTDNLSIKYDLIGTIYEIHLKSGTSNAMRDLGQYYTHRLVIKYMIELCDVKMTNGIIEKIVDPTMGTGGFLTMVIKDLQSKYNNIDWTKNKDNIIGFDIDDNVKNMALLNIFLEIGEVCNNTVVKQDTLKNDLRLDNGILEKAKVILANEPMGIKNITHASCCDRIKDLKIRGTKAEPLFLQLFMEALDDDGRCAVIVPDGVLFTESNLHKNTRKHMIENFNLKKVISLNDDNFFLNTGVSTSILFFAKDGTKTKKIEFCEITLNDEKEIEEKLIINVEYDKIKDNNYSLFVNMYNVEELDKIEGLEYKKISDITNFLKKSKRKASYGQDEGMFPFYTSSSKIKRCNTADYKEECIIIGDGGCANIYIDSNFSCSDHNHIIQTKQNNVNNRFLKYYLEINIKLLELGFKGATIKNLSKSYIQNLEIPIPSLKIQNKIIEQLDVLSENNNTLEKNIDEFKEILKYYVESYTMNCEKEKLSNLCNLKAGKFNSRDCRSKGKYPFYNGKATNPSGFNDKFCFDYNNYLILIKDGGAGYKKYGDQIGLGKVFKVNGKSSATSHQLALVLKKDTVLNEYLYYYLSANKNKIMDLALYTTGLGTIRKSKLENFNIHIPTKEKQEHIVIYCDNITSMIENMEQQIIKNKELMKNILDNHLNSQSEISENNQLLSEDDDSNSEDDEIIDSEDDEIIDSEDNDSNSEDDDEIIDSEDNDSNSEDDDEIINNKLLVNNI</sequence>
<evidence type="ECO:0000256" key="4">
    <source>
        <dbReference type="ARBA" id="ARBA00022679"/>
    </source>
</evidence>
<feature type="domain" description="DNA methylase adenine-specific" evidence="12">
    <location>
        <begin position="122"/>
        <end position="398"/>
    </location>
</feature>
<feature type="domain" description="Type I restriction modification DNA specificity" evidence="11">
    <location>
        <begin position="417"/>
        <end position="568"/>
    </location>
</feature>
<comment type="similarity">
    <text evidence="1">Belongs to the type-I restriction system S methylase family.</text>
</comment>
<dbReference type="SUPFAM" id="SSF53335">
    <property type="entry name" value="S-adenosyl-L-methionine-dependent methyltransferases"/>
    <property type="match status" value="1"/>
</dbReference>
<dbReference type="SUPFAM" id="SSF116734">
    <property type="entry name" value="DNA methylase specificity domain"/>
    <property type="match status" value="2"/>
</dbReference>
<dbReference type="InterPro" id="IPR000055">
    <property type="entry name" value="Restrct_endonuc_typeI_TRD"/>
</dbReference>
<dbReference type="PRINTS" id="PR00507">
    <property type="entry name" value="N12N6MTFRASE"/>
</dbReference>
<evidence type="ECO:0000256" key="3">
    <source>
        <dbReference type="ARBA" id="ARBA00022603"/>
    </source>
</evidence>
<protein>
    <recommendedName>
        <fullName evidence="2">site-specific DNA-methyltransferase (adenine-specific)</fullName>
        <ecNumber evidence="2">2.1.1.72</ecNumber>
    </recommendedName>
</protein>
<dbReference type="GO" id="GO:0008170">
    <property type="term" value="F:N-methyltransferase activity"/>
    <property type="evidence" value="ECO:0007669"/>
    <property type="project" value="InterPro"/>
</dbReference>
<evidence type="ECO:0000256" key="10">
    <source>
        <dbReference type="SAM" id="MobiDB-lite"/>
    </source>
</evidence>
<evidence type="ECO:0000313" key="13">
    <source>
        <dbReference type="EMBL" id="VVU94783.1"/>
    </source>
</evidence>
<dbReference type="Gene3D" id="1.20.1260.30">
    <property type="match status" value="1"/>
</dbReference>
<dbReference type="InterPro" id="IPR029063">
    <property type="entry name" value="SAM-dependent_MTases_sf"/>
</dbReference>
<evidence type="ECO:0000256" key="5">
    <source>
        <dbReference type="ARBA" id="ARBA00022691"/>
    </source>
</evidence>
<dbReference type="Pfam" id="PF02384">
    <property type="entry name" value="N6_Mtase"/>
    <property type="match status" value="1"/>
</dbReference>
<dbReference type="GO" id="GO:0009307">
    <property type="term" value="P:DNA restriction-modification system"/>
    <property type="evidence" value="ECO:0007669"/>
    <property type="project" value="UniProtKB-KW"/>
</dbReference>
<dbReference type="InterPro" id="IPR044946">
    <property type="entry name" value="Restrct_endonuc_typeI_TRD_sf"/>
</dbReference>
<feature type="domain" description="Type I restriction modification DNA specificity" evidence="11">
    <location>
        <begin position="587"/>
        <end position="751"/>
    </location>
</feature>
<evidence type="ECO:0000259" key="12">
    <source>
        <dbReference type="Pfam" id="PF02384"/>
    </source>
</evidence>
<organism evidence="13">
    <name type="scientific">seawater metagenome</name>
    <dbReference type="NCBI Taxonomy" id="1561972"/>
    <lineage>
        <taxon>unclassified sequences</taxon>
        <taxon>metagenomes</taxon>
        <taxon>ecological metagenomes</taxon>
    </lineage>
</organism>
<dbReference type="EC" id="2.1.1.72" evidence="2"/>
<gene>
    <name evidence="13" type="ORF">CPAV1605_508</name>
</gene>
<reference evidence="13" key="1">
    <citation type="submission" date="2019-09" db="EMBL/GenBank/DDBJ databases">
        <authorList>
            <person name="Needham M D."/>
        </authorList>
    </citation>
    <scope>NUCLEOTIDE SEQUENCE</scope>
</reference>
<evidence type="ECO:0000256" key="1">
    <source>
        <dbReference type="ARBA" id="ARBA00010923"/>
    </source>
</evidence>
<dbReference type="InterPro" id="IPR038333">
    <property type="entry name" value="T1MK-like_N_sf"/>
</dbReference>
<dbReference type="InterPro" id="IPR003356">
    <property type="entry name" value="DNA_methylase_A-5"/>
</dbReference>
<evidence type="ECO:0000259" key="11">
    <source>
        <dbReference type="Pfam" id="PF01420"/>
    </source>
</evidence>
<feature type="coiled-coil region" evidence="9">
    <location>
        <begin position="547"/>
        <end position="574"/>
    </location>
</feature>
<name>A0A5E8CHC3_9ZZZZ</name>
<accession>A0A5E8CHC3</accession>
<evidence type="ECO:0000256" key="9">
    <source>
        <dbReference type="SAM" id="Coils"/>
    </source>
</evidence>
<keyword evidence="6" id="KW-0680">Restriction system</keyword>
<dbReference type="AlphaFoldDB" id="A0A5E8CHC3"/>
<evidence type="ECO:0000256" key="7">
    <source>
        <dbReference type="ARBA" id="ARBA00023125"/>
    </source>
</evidence>
<keyword evidence="9" id="KW-0175">Coiled coil</keyword>